<keyword evidence="4 5" id="KW-0413">Isomerase</keyword>
<dbReference type="PANTHER" id="PTHR45625">
    <property type="entry name" value="PEPTIDYL-PROLYL CIS-TRANS ISOMERASE-RELATED"/>
    <property type="match status" value="1"/>
</dbReference>
<dbReference type="GO" id="GO:0003755">
    <property type="term" value="F:peptidyl-prolyl cis-trans isomerase activity"/>
    <property type="evidence" value="ECO:0007669"/>
    <property type="project" value="UniProtKB-KW"/>
</dbReference>
<dbReference type="InterPro" id="IPR044666">
    <property type="entry name" value="Cyclophilin_A-like"/>
</dbReference>
<feature type="domain" description="PPIase FKBP-type" evidence="8">
    <location>
        <begin position="284"/>
        <end position="387"/>
    </location>
</feature>
<dbReference type="EMBL" id="FQXT01000003">
    <property type="protein sequence ID" value="SHH99461.1"/>
    <property type="molecule type" value="Genomic_DNA"/>
</dbReference>
<dbReference type="AlphaFoldDB" id="A0A1M5XI29"/>
<sequence>MRKALLFTFLILFALVSCSDEQYPDLDNGLYAEIKTNKGTMVVQLFYDQVPAAVANFVSLAEGNNPLADSIYKGKPYYDGIKFHRIIKDFMIQGGDPNGTGSGGPGYKFHDEFSPELKHDTIGVLSMANSGYGTNGSQFFITDAPTPHLDGYDAENNLKNCENPQIGCHTVFGQLVLGFDVLKAITEVEMKDARRGKPMRPVTMESVRIIRKGKDARHFEAPEVFTEEIDKRAKELAEAARAKEQLKEEQRALFEEQRQQADTLESGLAIFISEKGSDEKPKRSQMVKVNYAGYFEDGELFDSSMKAYAEKWDMQTRPKEEMYGPTEIPYGPEAQMIAGFKEGVQQLNYGDKATLFIPYYLGYGERGYRIIPPRTNLVFEIELVDDRETETE</sequence>
<evidence type="ECO:0000256" key="7">
    <source>
        <dbReference type="SAM" id="SignalP"/>
    </source>
</evidence>
<keyword evidence="7" id="KW-0732">Signal</keyword>
<evidence type="ECO:0000313" key="10">
    <source>
        <dbReference type="EMBL" id="RXG30061.1"/>
    </source>
</evidence>
<dbReference type="InterPro" id="IPR029000">
    <property type="entry name" value="Cyclophilin-like_dom_sf"/>
</dbReference>
<dbReference type="PANTHER" id="PTHR45625:SF4">
    <property type="entry name" value="PEPTIDYLPROLYL ISOMERASE DOMAIN AND WD REPEAT-CONTAINING PROTEIN 1"/>
    <property type="match status" value="1"/>
</dbReference>
<evidence type="ECO:0000256" key="6">
    <source>
        <dbReference type="SAM" id="Coils"/>
    </source>
</evidence>
<dbReference type="InterPro" id="IPR001179">
    <property type="entry name" value="PPIase_FKBP_dom"/>
</dbReference>
<evidence type="ECO:0000256" key="1">
    <source>
        <dbReference type="ARBA" id="ARBA00000971"/>
    </source>
</evidence>
<evidence type="ECO:0000256" key="5">
    <source>
        <dbReference type="PROSITE-ProRule" id="PRU00277"/>
    </source>
</evidence>
<evidence type="ECO:0000256" key="4">
    <source>
        <dbReference type="ARBA" id="ARBA00023235"/>
    </source>
</evidence>
<name>A0A1M5XI29_9FLAO</name>
<keyword evidence="13" id="KW-1185">Reference proteome</keyword>
<dbReference type="RefSeq" id="WP_072981924.1">
    <property type="nucleotide sequence ID" value="NZ_FQXT01000003.1"/>
</dbReference>
<dbReference type="Pfam" id="PF00160">
    <property type="entry name" value="Pro_isomerase"/>
    <property type="match status" value="1"/>
</dbReference>
<reference evidence="11" key="1">
    <citation type="submission" date="2016-11" db="EMBL/GenBank/DDBJ databases">
        <authorList>
            <person name="Jaros S."/>
            <person name="Januszkiewicz K."/>
            <person name="Wedrychowicz H."/>
        </authorList>
    </citation>
    <scope>NUCLEOTIDE SEQUENCE [LARGE SCALE GENOMIC DNA]</scope>
    <source>
        <strain evidence="11">DSM 19859</strain>
    </source>
</reference>
<accession>A0A1M5XI29</accession>
<dbReference type="OrthoDB" id="9807797at2"/>
<feature type="signal peptide" evidence="7">
    <location>
        <begin position="1"/>
        <end position="19"/>
    </location>
</feature>
<evidence type="ECO:0000256" key="3">
    <source>
        <dbReference type="ARBA" id="ARBA00023110"/>
    </source>
</evidence>
<dbReference type="SUPFAM" id="SSF54534">
    <property type="entry name" value="FKBP-like"/>
    <property type="match status" value="1"/>
</dbReference>
<evidence type="ECO:0000313" key="13">
    <source>
        <dbReference type="Proteomes" id="UP000290037"/>
    </source>
</evidence>
<reference evidence="10 13" key="3">
    <citation type="submission" date="2018-07" db="EMBL/GenBank/DDBJ databases">
        <title>Leeuwenhoekiella genomics.</title>
        <authorList>
            <person name="Tahon G."/>
            <person name="Willems A."/>
        </authorList>
    </citation>
    <scope>NUCLEOTIDE SEQUENCE [LARGE SCALE GENOMIC DNA]</scope>
    <source>
        <strain evidence="10 13">LMG 24856</strain>
    </source>
</reference>
<feature type="coiled-coil region" evidence="6">
    <location>
        <begin position="229"/>
        <end position="260"/>
    </location>
</feature>
<protein>
    <recommendedName>
        <fullName evidence="2 5">peptidylprolyl isomerase</fullName>
        <ecNumber evidence="2 5">5.2.1.8</ecNumber>
    </recommendedName>
</protein>
<dbReference type="InterPro" id="IPR046357">
    <property type="entry name" value="PPIase_dom_sf"/>
</dbReference>
<dbReference type="Proteomes" id="UP000290037">
    <property type="component" value="Unassembled WGS sequence"/>
</dbReference>
<gene>
    <name evidence="10" type="ORF">DSM01_810</name>
    <name evidence="11" type="ORF">SAMN04487999_1516</name>
</gene>
<dbReference type="PROSITE" id="PS50072">
    <property type="entry name" value="CSA_PPIASE_2"/>
    <property type="match status" value="1"/>
</dbReference>
<feature type="chain" id="PRO_5012861471" description="peptidylprolyl isomerase" evidence="7">
    <location>
        <begin position="20"/>
        <end position="392"/>
    </location>
</feature>
<keyword evidence="3 5" id="KW-0697">Rotamase</keyword>
<dbReference type="SUPFAM" id="SSF50891">
    <property type="entry name" value="Cyclophilin-like"/>
    <property type="match status" value="1"/>
</dbReference>
<dbReference type="Gene3D" id="2.40.100.10">
    <property type="entry name" value="Cyclophilin-like"/>
    <property type="match status" value="1"/>
</dbReference>
<dbReference type="CDD" id="cd00317">
    <property type="entry name" value="cyclophilin"/>
    <property type="match status" value="1"/>
</dbReference>
<dbReference type="InterPro" id="IPR002130">
    <property type="entry name" value="Cyclophilin-type_PPIase_dom"/>
</dbReference>
<evidence type="ECO:0000259" key="8">
    <source>
        <dbReference type="PROSITE" id="PS50059"/>
    </source>
</evidence>
<dbReference type="Pfam" id="PF00254">
    <property type="entry name" value="FKBP_C"/>
    <property type="match status" value="1"/>
</dbReference>
<dbReference type="PRINTS" id="PR00153">
    <property type="entry name" value="CSAPPISMRASE"/>
</dbReference>
<dbReference type="Gene3D" id="3.10.50.40">
    <property type="match status" value="1"/>
</dbReference>
<dbReference type="EMBL" id="QOVN01000002">
    <property type="protein sequence ID" value="RXG30061.1"/>
    <property type="molecule type" value="Genomic_DNA"/>
</dbReference>
<evidence type="ECO:0000313" key="12">
    <source>
        <dbReference type="Proteomes" id="UP000184240"/>
    </source>
</evidence>
<evidence type="ECO:0000313" key="11">
    <source>
        <dbReference type="EMBL" id="SHH99461.1"/>
    </source>
</evidence>
<keyword evidence="6" id="KW-0175">Coiled coil</keyword>
<dbReference type="PROSITE" id="PS51257">
    <property type="entry name" value="PROKAR_LIPOPROTEIN"/>
    <property type="match status" value="1"/>
</dbReference>
<dbReference type="PROSITE" id="PS50059">
    <property type="entry name" value="FKBP_PPIASE"/>
    <property type="match status" value="1"/>
</dbReference>
<organism evidence="11 12">
    <name type="scientific">Leeuwenhoekiella palythoae</name>
    <dbReference type="NCBI Taxonomy" id="573501"/>
    <lineage>
        <taxon>Bacteria</taxon>
        <taxon>Pseudomonadati</taxon>
        <taxon>Bacteroidota</taxon>
        <taxon>Flavobacteriia</taxon>
        <taxon>Flavobacteriales</taxon>
        <taxon>Flavobacteriaceae</taxon>
        <taxon>Leeuwenhoekiella</taxon>
    </lineage>
</organism>
<evidence type="ECO:0000256" key="2">
    <source>
        <dbReference type="ARBA" id="ARBA00013194"/>
    </source>
</evidence>
<feature type="domain" description="PPIase cyclophilin-type" evidence="9">
    <location>
        <begin position="39"/>
        <end position="209"/>
    </location>
</feature>
<comment type="catalytic activity">
    <reaction evidence="1 5">
        <text>[protein]-peptidylproline (omega=180) = [protein]-peptidylproline (omega=0)</text>
        <dbReference type="Rhea" id="RHEA:16237"/>
        <dbReference type="Rhea" id="RHEA-COMP:10747"/>
        <dbReference type="Rhea" id="RHEA-COMP:10748"/>
        <dbReference type="ChEBI" id="CHEBI:83833"/>
        <dbReference type="ChEBI" id="CHEBI:83834"/>
        <dbReference type="EC" id="5.2.1.8"/>
    </reaction>
</comment>
<dbReference type="STRING" id="573501.SAMN04487999_1516"/>
<dbReference type="Proteomes" id="UP000184240">
    <property type="component" value="Unassembled WGS sequence"/>
</dbReference>
<dbReference type="EC" id="5.2.1.8" evidence="2 5"/>
<evidence type="ECO:0000259" key="9">
    <source>
        <dbReference type="PROSITE" id="PS50072"/>
    </source>
</evidence>
<proteinExistence type="predicted"/>
<reference evidence="12" key="2">
    <citation type="submission" date="2016-11" db="EMBL/GenBank/DDBJ databases">
        <authorList>
            <person name="Varghese N."/>
            <person name="Submissions S."/>
        </authorList>
    </citation>
    <scope>NUCLEOTIDE SEQUENCE [LARGE SCALE GENOMIC DNA]</scope>
    <source>
        <strain evidence="12">DSM 19859</strain>
    </source>
</reference>